<reference evidence="1 2" key="1">
    <citation type="journal article" date="2015" name="Genome Announc.">
        <title>Expanding the biotechnology potential of lactobacilli through comparative genomics of 213 strains and associated genera.</title>
        <authorList>
            <person name="Sun Z."/>
            <person name="Harris H.M."/>
            <person name="McCann A."/>
            <person name="Guo C."/>
            <person name="Argimon S."/>
            <person name="Zhang W."/>
            <person name="Yang X."/>
            <person name="Jeffery I.B."/>
            <person name="Cooney J.C."/>
            <person name="Kagawa T.F."/>
            <person name="Liu W."/>
            <person name="Song Y."/>
            <person name="Salvetti E."/>
            <person name="Wrobel A."/>
            <person name="Rasinkangas P."/>
            <person name="Parkhill J."/>
            <person name="Rea M.C."/>
            <person name="O'Sullivan O."/>
            <person name="Ritari J."/>
            <person name="Douillard F.P."/>
            <person name="Paul Ross R."/>
            <person name="Yang R."/>
            <person name="Briner A.E."/>
            <person name="Felis G.E."/>
            <person name="de Vos W.M."/>
            <person name="Barrangou R."/>
            <person name="Klaenhammer T.R."/>
            <person name="Caufield P.W."/>
            <person name="Cui Y."/>
            <person name="Zhang H."/>
            <person name="O'Toole P.W."/>
        </authorList>
    </citation>
    <scope>NUCLEOTIDE SEQUENCE [LARGE SCALE GENOMIC DNA]</scope>
    <source>
        <strain evidence="1 2">DSM 20605</strain>
    </source>
</reference>
<accession>A0A0R2CCI9</accession>
<organism evidence="1 2">
    <name type="scientific">Liquorilactobacillus vini DSM 20605</name>
    <dbReference type="NCBI Taxonomy" id="1133569"/>
    <lineage>
        <taxon>Bacteria</taxon>
        <taxon>Bacillati</taxon>
        <taxon>Bacillota</taxon>
        <taxon>Bacilli</taxon>
        <taxon>Lactobacillales</taxon>
        <taxon>Lactobacillaceae</taxon>
        <taxon>Liquorilactobacillus</taxon>
    </lineage>
</organism>
<keyword evidence="2" id="KW-1185">Reference proteome</keyword>
<dbReference type="EMBL" id="AYYX01000004">
    <property type="protein sequence ID" value="KRM89518.1"/>
    <property type="molecule type" value="Genomic_DNA"/>
</dbReference>
<dbReference type="PATRIC" id="fig|1133569.4.peg.1510"/>
<proteinExistence type="predicted"/>
<gene>
    <name evidence="1" type="ORF">FD21_GL001374</name>
</gene>
<dbReference type="Proteomes" id="UP000051576">
    <property type="component" value="Unassembled WGS sequence"/>
</dbReference>
<comment type="caution">
    <text evidence="1">The sequence shown here is derived from an EMBL/GenBank/DDBJ whole genome shotgun (WGS) entry which is preliminary data.</text>
</comment>
<protein>
    <submittedName>
        <fullName evidence="1">Uncharacterized protein</fullName>
    </submittedName>
</protein>
<evidence type="ECO:0000313" key="2">
    <source>
        <dbReference type="Proteomes" id="UP000051576"/>
    </source>
</evidence>
<name>A0A0R2CCI9_9LACO</name>
<dbReference type="STRING" id="1133569.FD21_GL001374"/>
<dbReference type="RefSeq" id="WP_156397516.1">
    <property type="nucleotide sequence ID" value="NZ_AHYZ01000044.1"/>
</dbReference>
<dbReference type="AlphaFoldDB" id="A0A0R2CCI9"/>
<sequence length="50" mass="5661">MTLKELDEIDCRIDDIKSVLLEKSEYLSPGDLVNILNALKEDLRTVGVNK</sequence>
<evidence type="ECO:0000313" key="1">
    <source>
        <dbReference type="EMBL" id="KRM89518.1"/>
    </source>
</evidence>